<dbReference type="GO" id="GO:0009306">
    <property type="term" value="P:protein secretion"/>
    <property type="evidence" value="ECO:0007669"/>
    <property type="project" value="UniProtKB-UniRule"/>
</dbReference>
<sequence length="71" mass="7547">MIFDLAQIILAAVLVTAILLQSKGTGLGAAFGGGGNLYRTKRGAEKILYWTTISVAGLFFAVSLLRLFLSQ</sequence>
<evidence type="ECO:0000313" key="11">
    <source>
        <dbReference type="Proteomes" id="UP000178109"/>
    </source>
</evidence>
<feature type="transmembrane region" description="Helical" evidence="9">
    <location>
        <begin position="47"/>
        <end position="69"/>
    </location>
</feature>
<comment type="similarity">
    <text evidence="2 9">Belongs to the SecG family.</text>
</comment>
<keyword evidence="6 9" id="KW-1133">Transmembrane helix</keyword>
<proteinExistence type="inferred from homology"/>
<keyword evidence="8 9" id="KW-0472">Membrane</keyword>
<comment type="caution">
    <text evidence="10">The sequence shown here is derived from an EMBL/GenBank/DDBJ whole genome shotgun (WGS) entry which is preliminary data.</text>
</comment>
<evidence type="ECO:0000256" key="4">
    <source>
        <dbReference type="ARBA" id="ARBA00022692"/>
    </source>
</evidence>
<dbReference type="NCBIfam" id="TIGR00810">
    <property type="entry name" value="secG"/>
    <property type="match status" value="1"/>
</dbReference>
<keyword evidence="3 9" id="KW-0813">Transport</keyword>
<evidence type="ECO:0000256" key="5">
    <source>
        <dbReference type="ARBA" id="ARBA00022927"/>
    </source>
</evidence>
<keyword evidence="7 9" id="KW-0811">Translocation</keyword>
<evidence type="ECO:0000256" key="3">
    <source>
        <dbReference type="ARBA" id="ARBA00022448"/>
    </source>
</evidence>
<reference evidence="10 11" key="1">
    <citation type="journal article" date="2016" name="Nat. Commun.">
        <title>Thousands of microbial genomes shed light on interconnected biogeochemical processes in an aquifer system.</title>
        <authorList>
            <person name="Anantharaman K."/>
            <person name="Brown C.T."/>
            <person name="Hug L.A."/>
            <person name="Sharon I."/>
            <person name="Castelle C.J."/>
            <person name="Probst A.J."/>
            <person name="Thomas B.C."/>
            <person name="Singh A."/>
            <person name="Wilkins M.J."/>
            <person name="Karaoz U."/>
            <person name="Brodie E.L."/>
            <person name="Williams K.H."/>
            <person name="Hubbard S.S."/>
            <person name="Banfield J.F."/>
        </authorList>
    </citation>
    <scope>NUCLEOTIDE SEQUENCE [LARGE SCALE GENOMIC DNA]</scope>
</reference>
<gene>
    <name evidence="10" type="ORF">A3H70_05645</name>
</gene>
<name>A0A1G2BVD4_9BACT</name>
<dbReference type="STRING" id="1798553.A3H70_05645"/>
<evidence type="ECO:0000256" key="8">
    <source>
        <dbReference type="ARBA" id="ARBA00023136"/>
    </source>
</evidence>
<dbReference type="EMBL" id="MHKO01000004">
    <property type="protein sequence ID" value="OGY93124.1"/>
    <property type="molecule type" value="Genomic_DNA"/>
</dbReference>
<keyword evidence="9" id="KW-1003">Cell membrane</keyword>
<protein>
    <recommendedName>
        <fullName evidence="9">Protein-export membrane protein SecG</fullName>
    </recommendedName>
</protein>
<organism evidence="10 11">
    <name type="scientific">Candidatus Komeilibacteria bacterium RIFCSPLOWO2_02_FULL_48_11</name>
    <dbReference type="NCBI Taxonomy" id="1798553"/>
    <lineage>
        <taxon>Bacteria</taxon>
        <taxon>Candidatus Komeiliibacteriota</taxon>
    </lineage>
</organism>
<comment type="function">
    <text evidence="9">Involved in protein export. Participates in an early event of protein translocation.</text>
</comment>
<dbReference type="Proteomes" id="UP000178109">
    <property type="component" value="Unassembled WGS sequence"/>
</dbReference>
<accession>A0A1G2BVD4</accession>
<dbReference type="AlphaFoldDB" id="A0A1G2BVD4"/>
<evidence type="ECO:0000256" key="9">
    <source>
        <dbReference type="RuleBase" id="RU365087"/>
    </source>
</evidence>
<keyword evidence="5 9" id="KW-0653">Protein transport</keyword>
<evidence type="ECO:0000256" key="7">
    <source>
        <dbReference type="ARBA" id="ARBA00023010"/>
    </source>
</evidence>
<keyword evidence="4 9" id="KW-0812">Transmembrane</keyword>
<evidence type="ECO:0000256" key="1">
    <source>
        <dbReference type="ARBA" id="ARBA00004141"/>
    </source>
</evidence>
<dbReference type="GO" id="GO:0005886">
    <property type="term" value="C:plasma membrane"/>
    <property type="evidence" value="ECO:0007669"/>
    <property type="project" value="UniProtKB-SubCell"/>
</dbReference>
<evidence type="ECO:0000256" key="2">
    <source>
        <dbReference type="ARBA" id="ARBA00008445"/>
    </source>
</evidence>
<dbReference type="InterPro" id="IPR004692">
    <property type="entry name" value="SecG"/>
</dbReference>
<dbReference type="GO" id="GO:0015450">
    <property type="term" value="F:protein-transporting ATPase activity"/>
    <property type="evidence" value="ECO:0007669"/>
    <property type="project" value="UniProtKB-UniRule"/>
</dbReference>
<evidence type="ECO:0000256" key="6">
    <source>
        <dbReference type="ARBA" id="ARBA00022989"/>
    </source>
</evidence>
<comment type="caution">
    <text evidence="9">Lacks conserved residue(s) required for the propagation of feature annotation.</text>
</comment>
<comment type="subcellular location">
    <subcellularLocation>
        <location evidence="9">Cell membrane</location>
        <topology evidence="9">Multi-pass membrane protein</topology>
    </subcellularLocation>
    <subcellularLocation>
        <location evidence="1">Membrane</location>
        <topology evidence="1">Multi-pass membrane protein</topology>
    </subcellularLocation>
</comment>
<dbReference type="Pfam" id="PF03840">
    <property type="entry name" value="SecG"/>
    <property type="match status" value="1"/>
</dbReference>
<evidence type="ECO:0000313" key="10">
    <source>
        <dbReference type="EMBL" id="OGY93124.1"/>
    </source>
</evidence>
<dbReference type="PRINTS" id="PR01651">
    <property type="entry name" value="SECGEXPORT"/>
</dbReference>